<dbReference type="EMBL" id="LKCN02000014">
    <property type="protein sequence ID" value="RCI09549.1"/>
    <property type="molecule type" value="Genomic_DNA"/>
</dbReference>
<gene>
    <name evidence="1" type="ORF">L249_4101</name>
</gene>
<protein>
    <submittedName>
        <fullName evidence="1">Uncharacterized protein</fullName>
    </submittedName>
</protein>
<keyword evidence="2" id="KW-1185">Reference proteome</keyword>
<name>A0A367L552_9HYPO</name>
<accession>A0A367L552</accession>
<evidence type="ECO:0000313" key="1">
    <source>
        <dbReference type="EMBL" id="RCI09549.1"/>
    </source>
</evidence>
<dbReference type="Proteomes" id="UP000253664">
    <property type="component" value="Unassembled WGS sequence"/>
</dbReference>
<dbReference type="OrthoDB" id="10564468at2759"/>
<dbReference type="AlphaFoldDB" id="A0A367L552"/>
<evidence type="ECO:0000313" key="2">
    <source>
        <dbReference type="Proteomes" id="UP000253664"/>
    </source>
</evidence>
<organism evidence="1 2">
    <name type="scientific">Ophiocordyceps polyrhachis-furcata BCC 54312</name>
    <dbReference type="NCBI Taxonomy" id="1330021"/>
    <lineage>
        <taxon>Eukaryota</taxon>
        <taxon>Fungi</taxon>
        <taxon>Dikarya</taxon>
        <taxon>Ascomycota</taxon>
        <taxon>Pezizomycotina</taxon>
        <taxon>Sordariomycetes</taxon>
        <taxon>Hypocreomycetidae</taxon>
        <taxon>Hypocreales</taxon>
        <taxon>Ophiocordycipitaceae</taxon>
        <taxon>Ophiocordyceps</taxon>
    </lineage>
</organism>
<sequence length="529" mass="58502">MIVISSNAAEKPVVAIKDVDEDGFSLPDFARRPLTNYTHFHLPTLAIDPLITRIEASVPPQRPLGRRRSHIILRGPIPIGTPLLEQVEEATVIDMRAPHAVDAEALTGNKDAAAMGMLRRDAVRQTELPEALFEGPHKVAHLPVKRHVGHGDAGVGGRRGAAVGDALDLDEARQAALHQTGIALYLVVDVEALDEREAEDGAVAEALLAQDVQTTLEPLPEVTVQRTVDLAQGFAVGSVDGHVQLRHGPESGELVRMLGVADEKGRDALGVEQGQELVDVRWRMRNASAYRSARTPGTPRIIRILPYPRLPVRATPFSEPLNVVAFHVAHANGIRALPARQLGHTLVQLGCLEAKALRHIRPALSVAVAEDRVSQQRSERRRVDAKVVMRLAQMLQEGIIDAIDVAGFGRRRRWRNKEVVEVDLGQVVHLRREKRPARLERQLFCSCSQVVSIIAGQLGRRVRHRREKDHELDGRHHLTMLLALRLRRFPHQAALDSARTARLFRSAGLIIAIDGARKRDENMLVVTQE</sequence>
<reference evidence="1 2" key="1">
    <citation type="journal article" date="2015" name="BMC Genomics">
        <title>Insights from the genome of Ophiocordyceps polyrhachis-furcata to pathogenicity and host specificity in insect fungi.</title>
        <authorList>
            <person name="Wichadakul D."/>
            <person name="Kobmoo N."/>
            <person name="Ingsriswang S."/>
            <person name="Tangphatsornruang S."/>
            <person name="Chantasingh D."/>
            <person name="Luangsa-ard J.J."/>
            <person name="Eurwilaichitr L."/>
        </authorList>
    </citation>
    <scope>NUCLEOTIDE SEQUENCE [LARGE SCALE GENOMIC DNA]</scope>
    <source>
        <strain evidence="1 2">BCC 54312</strain>
    </source>
</reference>
<comment type="caution">
    <text evidence="1">The sequence shown here is derived from an EMBL/GenBank/DDBJ whole genome shotgun (WGS) entry which is preliminary data.</text>
</comment>
<proteinExistence type="predicted"/>